<protein>
    <recommendedName>
        <fullName evidence="2">At1g61320/AtMIF1 LRR domain-containing protein</fullName>
    </recommendedName>
</protein>
<dbReference type="SUPFAM" id="SSF52047">
    <property type="entry name" value="RNI-like"/>
    <property type="match status" value="1"/>
</dbReference>
<comment type="caution">
    <text evidence="3">The sequence shown here is derived from an EMBL/GenBank/DDBJ whole genome shotgun (WGS) entry which is preliminary data.</text>
</comment>
<dbReference type="PANTHER" id="PTHR34223:SF51">
    <property type="entry name" value="OS06G0556300 PROTEIN"/>
    <property type="match status" value="1"/>
</dbReference>
<feature type="domain" description="At1g61320/AtMIF1 LRR" evidence="2">
    <location>
        <begin position="98"/>
        <end position="370"/>
    </location>
</feature>
<keyword evidence="4" id="KW-1185">Reference proteome</keyword>
<evidence type="ECO:0000256" key="1">
    <source>
        <dbReference type="SAM" id="MobiDB-lite"/>
    </source>
</evidence>
<sequence>MAGERRSASSYGVPPDTDPYNEDKTPLTKRNNAEDRLSALPDVLSLLGTKDVVRTNVLSRRWRYLWTDLSEFNLRNYSKEIEKIRSFVDWVSLNLVIRSGIYLKKFKVNFDYKDCFASSVNLWVQFVIKYKVKDVSLHLYSSNYFFYKLPQLMYFNSSLTNLSLRNCIIAPPATMEWKSLTSLSIMQVELSRDVMRTILSGCPVLEYLKLTKCWGSRIFDINIRSLREFVIEDWKDRSLEIFAPYIQLLSIACYSIEIQLPTFRLVDISSLVRANLVFSRYFCPTSEASHENMMNYVRTLLGELKDVKELVLGTWFIQVLSALKRKRWQLSQYSCKCLRLNSYRLEYSIPGILCMLESCPDLETLVVKGSDPPPYEVKFEQQKRKIELKRQLRIGSFK</sequence>
<dbReference type="InterPro" id="IPR032675">
    <property type="entry name" value="LRR_dom_sf"/>
</dbReference>
<dbReference type="EMBL" id="WHWC01000012">
    <property type="protein sequence ID" value="KAG8371915.1"/>
    <property type="molecule type" value="Genomic_DNA"/>
</dbReference>
<dbReference type="SUPFAM" id="SSF81383">
    <property type="entry name" value="F-box domain"/>
    <property type="match status" value="1"/>
</dbReference>
<dbReference type="Proteomes" id="UP000826271">
    <property type="component" value="Unassembled WGS sequence"/>
</dbReference>
<dbReference type="Pfam" id="PF23622">
    <property type="entry name" value="LRR_At1g61320_AtMIF1"/>
    <property type="match status" value="1"/>
</dbReference>
<evidence type="ECO:0000259" key="2">
    <source>
        <dbReference type="Pfam" id="PF23622"/>
    </source>
</evidence>
<dbReference type="InterPro" id="IPR053197">
    <property type="entry name" value="F-box_SCFL_complex_component"/>
</dbReference>
<name>A0AAV6WSN0_9LAMI</name>
<evidence type="ECO:0000313" key="4">
    <source>
        <dbReference type="Proteomes" id="UP000826271"/>
    </source>
</evidence>
<gene>
    <name evidence="3" type="ORF">BUALT_Bualt12G0012500</name>
</gene>
<dbReference type="PANTHER" id="PTHR34223">
    <property type="entry name" value="OS11G0201299 PROTEIN"/>
    <property type="match status" value="1"/>
</dbReference>
<feature type="region of interest" description="Disordered" evidence="1">
    <location>
        <begin position="1"/>
        <end position="28"/>
    </location>
</feature>
<evidence type="ECO:0000313" key="3">
    <source>
        <dbReference type="EMBL" id="KAG8371915.1"/>
    </source>
</evidence>
<dbReference type="AlphaFoldDB" id="A0AAV6WSN0"/>
<reference evidence="3" key="1">
    <citation type="submission" date="2019-10" db="EMBL/GenBank/DDBJ databases">
        <authorList>
            <person name="Zhang R."/>
            <person name="Pan Y."/>
            <person name="Wang J."/>
            <person name="Ma R."/>
            <person name="Yu S."/>
        </authorList>
    </citation>
    <scope>NUCLEOTIDE SEQUENCE</scope>
    <source>
        <strain evidence="3">LA-IB0</strain>
        <tissue evidence="3">Leaf</tissue>
    </source>
</reference>
<organism evidence="3 4">
    <name type="scientific">Buddleja alternifolia</name>
    <dbReference type="NCBI Taxonomy" id="168488"/>
    <lineage>
        <taxon>Eukaryota</taxon>
        <taxon>Viridiplantae</taxon>
        <taxon>Streptophyta</taxon>
        <taxon>Embryophyta</taxon>
        <taxon>Tracheophyta</taxon>
        <taxon>Spermatophyta</taxon>
        <taxon>Magnoliopsida</taxon>
        <taxon>eudicotyledons</taxon>
        <taxon>Gunneridae</taxon>
        <taxon>Pentapetalae</taxon>
        <taxon>asterids</taxon>
        <taxon>lamiids</taxon>
        <taxon>Lamiales</taxon>
        <taxon>Scrophulariaceae</taxon>
        <taxon>Buddlejeae</taxon>
        <taxon>Buddleja</taxon>
    </lineage>
</organism>
<dbReference type="InterPro" id="IPR055357">
    <property type="entry name" value="LRR_At1g61320_AtMIF1"/>
</dbReference>
<proteinExistence type="predicted"/>
<dbReference type="InterPro" id="IPR036047">
    <property type="entry name" value="F-box-like_dom_sf"/>
</dbReference>
<dbReference type="Gene3D" id="3.80.10.10">
    <property type="entry name" value="Ribonuclease Inhibitor"/>
    <property type="match status" value="1"/>
</dbReference>
<accession>A0AAV6WSN0</accession>